<comment type="caution">
    <text evidence="2">The sequence shown here is derived from an EMBL/GenBank/DDBJ whole genome shotgun (WGS) entry which is preliminary data.</text>
</comment>
<dbReference type="InterPro" id="IPR050259">
    <property type="entry name" value="SDR"/>
</dbReference>
<reference evidence="2 3" key="1">
    <citation type="journal article" date="2013" name="Int. J. Syst. Evol. Microbiol.">
        <title>Roseomonas aerophila sp. nov., isolated from air.</title>
        <authorList>
            <person name="Kim S.J."/>
            <person name="Weon H.Y."/>
            <person name="Ahn J.H."/>
            <person name="Hong S.B."/>
            <person name="Seok S.J."/>
            <person name="Whang K.S."/>
            <person name="Kwon S.W."/>
        </authorList>
    </citation>
    <scope>NUCLEOTIDE SEQUENCE [LARGE SCALE GENOMIC DNA]</scope>
    <source>
        <strain evidence="2 3">NBRC 108923</strain>
    </source>
</reference>
<dbReference type="PANTHER" id="PTHR42879:SF2">
    <property type="entry name" value="3-OXOACYL-[ACYL-CARRIER-PROTEIN] REDUCTASE FABG"/>
    <property type="match status" value="1"/>
</dbReference>
<dbReference type="InterPro" id="IPR020904">
    <property type="entry name" value="Sc_DH/Rdtase_CS"/>
</dbReference>
<dbReference type="CDD" id="cd05233">
    <property type="entry name" value="SDR_c"/>
    <property type="match status" value="1"/>
</dbReference>
<accession>A0ABR7RK60</accession>
<comment type="similarity">
    <text evidence="1">Belongs to the short-chain dehydrogenases/reductases (SDR) family.</text>
</comment>
<dbReference type="RefSeq" id="WP_187783977.1">
    <property type="nucleotide sequence ID" value="NZ_JACTVA010000010.1"/>
</dbReference>
<dbReference type="SUPFAM" id="SSF51735">
    <property type="entry name" value="NAD(P)-binding Rossmann-fold domains"/>
    <property type="match status" value="1"/>
</dbReference>
<dbReference type="PRINTS" id="PR00080">
    <property type="entry name" value="SDRFAMILY"/>
</dbReference>
<gene>
    <name evidence="2" type="ORF">IBL26_08165</name>
</gene>
<dbReference type="PRINTS" id="PR00081">
    <property type="entry name" value="GDHRDH"/>
</dbReference>
<evidence type="ECO:0000313" key="3">
    <source>
        <dbReference type="Proteomes" id="UP000626026"/>
    </source>
</evidence>
<protein>
    <submittedName>
        <fullName evidence="2">SDR family oxidoreductase</fullName>
    </submittedName>
</protein>
<organism evidence="2 3">
    <name type="scientific">Teichococcus aerophilus</name>
    <dbReference type="NCBI Taxonomy" id="1224513"/>
    <lineage>
        <taxon>Bacteria</taxon>
        <taxon>Pseudomonadati</taxon>
        <taxon>Pseudomonadota</taxon>
        <taxon>Alphaproteobacteria</taxon>
        <taxon>Acetobacterales</taxon>
        <taxon>Roseomonadaceae</taxon>
        <taxon>Roseomonas</taxon>
    </lineage>
</organism>
<dbReference type="Proteomes" id="UP000626026">
    <property type="component" value="Unassembled WGS sequence"/>
</dbReference>
<dbReference type="PROSITE" id="PS00061">
    <property type="entry name" value="ADH_SHORT"/>
    <property type="match status" value="1"/>
</dbReference>
<dbReference type="PANTHER" id="PTHR42879">
    <property type="entry name" value="3-OXOACYL-(ACYL-CARRIER-PROTEIN) REDUCTASE"/>
    <property type="match status" value="1"/>
</dbReference>
<dbReference type="Gene3D" id="3.40.50.720">
    <property type="entry name" value="NAD(P)-binding Rossmann-like Domain"/>
    <property type="match status" value="1"/>
</dbReference>
<keyword evidence="3" id="KW-1185">Reference proteome</keyword>
<dbReference type="InterPro" id="IPR036291">
    <property type="entry name" value="NAD(P)-bd_dom_sf"/>
</dbReference>
<sequence>MHLDLTGRRALVTGGRRGLGKAIAAALAAAGAGVAISHEGAHDADEAQATAAAIGARAALPADLADPLAPARLVQAVATALGGAPDLLVCNAAFEQRVALEAIDPLGADLHWAVNVRASLLLVRAALPGLRQGGQGRVLLLGSVQQWRPNPHQLAYAASKAAIGNLGRNLARQLGGQGLTVNILCPGAIATEGNAAALADPAYRQAVEARIPAGRLGRAEDVAAAAVFLCSPAAAYVNGAELLVDGGLAA</sequence>
<evidence type="ECO:0000313" key="2">
    <source>
        <dbReference type="EMBL" id="MBC9206808.1"/>
    </source>
</evidence>
<evidence type="ECO:0000256" key="1">
    <source>
        <dbReference type="ARBA" id="ARBA00006484"/>
    </source>
</evidence>
<dbReference type="InterPro" id="IPR002347">
    <property type="entry name" value="SDR_fam"/>
</dbReference>
<proteinExistence type="inferred from homology"/>
<dbReference type="Pfam" id="PF13561">
    <property type="entry name" value="adh_short_C2"/>
    <property type="match status" value="1"/>
</dbReference>
<dbReference type="EMBL" id="JACTVA010000010">
    <property type="protein sequence ID" value="MBC9206808.1"/>
    <property type="molecule type" value="Genomic_DNA"/>
</dbReference>
<name>A0ABR7RK60_9PROT</name>